<dbReference type="OMA" id="HKCAEAA"/>
<evidence type="ECO:0000256" key="1">
    <source>
        <dbReference type="ARBA" id="ARBA00004170"/>
    </source>
</evidence>
<evidence type="ECO:0000256" key="6">
    <source>
        <dbReference type="ARBA" id="ARBA00023136"/>
    </source>
</evidence>
<sequence length="473" mass="50994">MSVLQTKKRKEAEENLRQADKCLAKTVFRWAPDYLAAAPLLEKAADAFRAAGDFDAAKRVFAQVADVQLKNKSSYRAAQAQENVAKVVVQQMRESRVTGADKHKYLLEVKAAFEAASSHYVDMGELGKAADALMKAATTCEESGMADMSVLKELMLNACSMMESQDKPHFAIDTFRKALSFLVKNALYADSLALLTRQIKLFKQIDQAANVHKCYLSEVVLLLTMGDVAAADKKYMAQLQEDAFLSSDECALAEDLVRAYKLGNEDLLQTTIRKQGFSFLDNQVARLVRKLTIYGGGAASAPRVAPTQSAAAAAPVQRQPPQPRPAAPATNHPTPSKNPFAPAPEPIRAAPVAPPAPVDPPAPVAVAPPVISVAVPAAAPEPAPAAKPAAFEDDGGIEDYDFNDTTARATVAFHTGEEEKLAFDFDSLEFSMPPESNMMHSSATTYESDLPATSSNSTTRPPPVMDDDMFDLT</sequence>
<dbReference type="HOGENOM" id="CLU_021501_0_0_1"/>
<keyword evidence="6" id="KW-0472">Membrane</keyword>
<evidence type="ECO:0000313" key="10">
    <source>
        <dbReference type="EnsemblProtists" id="PYU1_T006709"/>
    </source>
</evidence>
<keyword evidence="4" id="KW-0931">ER-Golgi transport</keyword>
<dbReference type="GO" id="GO:0005774">
    <property type="term" value="C:vacuolar membrane"/>
    <property type="evidence" value="ECO:0007669"/>
    <property type="project" value="TreeGrafter"/>
</dbReference>
<protein>
    <recommendedName>
        <fullName evidence="7">Gamma-soluble NSF attachment protein</fullName>
    </recommendedName>
    <alternativeName>
        <fullName evidence="8">N-ethylmaleimide-sensitive factor attachment protein gamma</fullName>
    </alternativeName>
</protein>
<comment type="similarity">
    <text evidence="2">Belongs to the SNAP family.</text>
</comment>
<evidence type="ECO:0000256" key="3">
    <source>
        <dbReference type="ARBA" id="ARBA00022448"/>
    </source>
</evidence>
<feature type="region of interest" description="Disordered" evidence="9">
    <location>
        <begin position="433"/>
        <end position="473"/>
    </location>
</feature>
<dbReference type="GO" id="GO:0006886">
    <property type="term" value="P:intracellular protein transport"/>
    <property type="evidence" value="ECO:0007669"/>
    <property type="project" value="InterPro"/>
</dbReference>
<reference evidence="11" key="1">
    <citation type="journal article" date="2010" name="Genome Biol.">
        <title>Genome sequence of the necrotrophic plant pathogen Pythium ultimum reveals original pathogenicity mechanisms and effector repertoire.</title>
        <authorList>
            <person name="Levesque C.A."/>
            <person name="Brouwer H."/>
            <person name="Cano L."/>
            <person name="Hamilton J.P."/>
            <person name="Holt C."/>
            <person name="Huitema E."/>
            <person name="Raffaele S."/>
            <person name="Robideau G.P."/>
            <person name="Thines M."/>
            <person name="Win J."/>
            <person name="Zerillo M.M."/>
            <person name="Beakes G.W."/>
            <person name="Boore J.L."/>
            <person name="Busam D."/>
            <person name="Dumas B."/>
            <person name="Ferriera S."/>
            <person name="Fuerstenberg S.I."/>
            <person name="Gachon C.M."/>
            <person name="Gaulin E."/>
            <person name="Govers F."/>
            <person name="Grenville-Briggs L."/>
            <person name="Horner N."/>
            <person name="Hostetler J."/>
            <person name="Jiang R.H."/>
            <person name="Johnson J."/>
            <person name="Krajaejun T."/>
            <person name="Lin H."/>
            <person name="Meijer H.J."/>
            <person name="Moore B."/>
            <person name="Morris P."/>
            <person name="Phuntmart V."/>
            <person name="Puiu D."/>
            <person name="Shetty J."/>
            <person name="Stajich J.E."/>
            <person name="Tripathy S."/>
            <person name="Wawra S."/>
            <person name="van West P."/>
            <person name="Whitty B.R."/>
            <person name="Coutinho P.M."/>
            <person name="Henrissat B."/>
            <person name="Martin F."/>
            <person name="Thomas P.D."/>
            <person name="Tyler B.M."/>
            <person name="De Vries R.P."/>
            <person name="Kamoun S."/>
            <person name="Yandell M."/>
            <person name="Tisserat N."/>
            <person name="Buell C.R."/>
        </authorList>
    </citation>
    <scope>NUCLEOTIDE SEQUENCE</scope>
    <source>
        <strain evidence="11">DAOM:BR144</strain>
    </source>
</reference>
<dbReference type="Pfam" id="PF14938">
    <property type="entry name" value="SNAP"/>
    <property type="match status" value="1"/>
</dbReference>
<evidence type="ECO:0000256" key="7">
    <source>
        <dbReference type="ARBA" id="ARBA00040047"/>
    </source>
</evidence>
<evidence type="ECO:0000313" key="11">
    <source>
        <dbReference type="Proteomes" id="UP000019132"/>
    </source>
</evidence>
<proteinExistence type="inferred from homology"/>
<feature type="compositionally biased region" description="Polar residues" evidence="9">
    <location>
        <begin position="438"/>
        <end position="459"/>
    </location>
</feature>
<evidence type="ECO:0000256" key="9">
    <source>
        <dbReference type="SAM" id="MobiDB-lite"/>
    </source>
</evidence>
<accession>K3WP17</accession>
<keyword evidence="3" id="KW-0813">Transport</keyword>
<reference evidence="10" key="3">
    <citation type="submission" date="2015-02" db="UniProtKB">
        <authorList>
            <consortium name="EnsemblProtists"/>
        </authorList>
    </citation>
    <scope>IDENTIFICATION</scope>
    <source>
        <strain evidence="10">DAOM BR144</strain>
    </source>
</reference>
<name>K3WP17_GLOUD</name>
<dbReference type="SUPFAM" id="SSF48452">
    <property type="entry name" value="TPR-like"/>
    <property type="match status" value="1"/>
</dbReference>
<dbReference type="Gene3D" id="1.25.40.10">
    <property type="entry name" value="Tetratricopeptide repeat domain"/>
    <property type="match status" value="1"/>
</dbReference>
<organism evidence="10 11">
    <name type="scientific">Globisporangium ultimum (strain ATCC 200006 / CBS 805.95 / DAOM BR144)</name>
    <name type="common">Pythium ultimum</name>
    <dbReference type="NCBI Taxonomy" id="431595"/>
    <lineage>
        <taxon>Eukaryota</taxon>
        <taxon>Sar</taxon>
        <taxon>Stramenopiles</taxon>
        <taxon>Oomycota</taxon>
        <taxon>Peronosporomycetes</taxon>
        <taxon>Pythiales</taxon>
        <taxon>Pythiaceae</taxon>
        <taxon>Globisporangium</taxon>
    </lineage>
</organism>
<dbReference type="PANTHER" id="PTHR13768:SF2">
    <property type="entry name" value="GAMMA-SOLUBLE NSF ATTACHMENT PROTEIN"/>
    <property type="match status" value="1"/>
</dbReference>
<evidence type="ECO:0000256" key="5">
    <source>
        <dbReference type="ARBA" id="ARBA00022927"/>
    </source>
</evidence>
<keyword evidence="11" id="KW-1185">Reference proteome</keyword>
<dbReference type="InterPro" id="IPR011990">
    <property type="entry name" value="TPR-like_helical_dom_sf"/>
</dbReference>
<dbReference type="AlphaFoldDB" id="K3WP17"/>
<dbReference type="STRING" id="431595.K3WP17"/>
<dbReference type="GO" id="GO:0019905">
    <property type="term" value="F:syntaxin binding"/>
    <property type="evidence" value="ECO:0007669"/>
    <property type="project" value="TreeGrafter"/>
</dbReference>
<feature type="compositionally biased region" description="Low complexity" evidence="9">
    <location>
        <begin position="301"/>
        <end position="317"/>
    </location>
</feature>
<evidence type="ECO:0000256" key="2">
    <source>
        <dbReference type="ARBA" id="ARBA00010050"/>
    </source>
</evidence>
<dbReference type="EnsemblProtists" id="PYU1_T006709">
    <property type="protein sequence ID" value="PYU1_T006709"/>
    <property type="gene ID" value="PYU1_G006697"/>
</dbReference>
<comment type="subcellular location">
    <subcellularLocation>
        <location evidence="1">Membrane</location>
        <topology evidence="1">Peripheral membrane protein</topology>
    </subcellularLocation>
</comment>
<dbReference type="EMBL" id="GL376635">
    <property type="status" value="NOT_ANNOTATED_CDS"/>
    <property type="molecule type" value="Genomic_DNA"/>
</dbReference>
<keyword evidence="5" id="KW-0653">Protein transport</keyword>
<dbReference type="InParanoid" id="K3WP17"/>
<feature type="region of interest" description="Disordered" evidence="9">
    <location>
        <begin position="298"/>
        <end position="354"/>
    </location>
</feature>
<dbReference type="eggNOG" id="KOG1585">
    <property type="taxonomic scope" value="Eukaryota"/>
</dbReference>
<dbReference type="GO" id="GO:0016192">
    <property type="term" value="P:vesicle-mediated transport"/>
    <property type="evidence" value="ECO:0007669"/>
    <property type="project" value="UniProtKB-KW"/>
</dbReference>
<evidence type="ECO:0000256" key="4">
    <source>
        <dbReference type="ARBA" id="ARBA00022892"/>
    </source>
</evidence>
<dbReference type="PANTHER" id="PTHR13768">
    <property type="entry name" value="SOLUBLE NSF ATTACHMENT PROTEIN SNAP"/>
    <property type="match status" value="1"/>
</dbReference>
<dbReference type="InterPro" id="IPR000744">
    <property type="entry name" value="NSF_attach"/>
</dbReference>
<reference evidence="11" key="2">
    <citation type="submission" date="2010-04" db="EMBL/GenBank/DDBJ databases">
        <authorList>
            <person name="Buell R."/>
            <person name="Hamilton J."/>
            <person name="Hostetler J."/>
        </authorList>
    </citation>
    <scope>NUCLEOTIDE SEQUENCE [LARGE SCALE GENOMIC DNA]</scope>
    <source>
        <strain evidence="11">DAOM:BR144</strain>
    </source>
</reference>
<dbReference type="Proteomes" id="UP000019132">
    <property type="component" value="Unassembled WGS sequence"/>
</dbReference>
<dbReference type="VEuPathDB" id="FungiDB:PYU1_G006697"/>
<dbReference type="GO" id="GO:0005483">
    <property type="term" value="F:soluble NSF attachment protein activity"/>
    <property type="evidence" value="ECO:0007669"/>
    <property type="project" value="TreeGrafter"/>
</dbReference>
<evidence type="ECO:0000256" key="8">
    <source>
        <dbReference type="ARBA" id="ARBA00042485"/>
    </source>
</evidence>
<dbReference type="GO" id="GO:0031201">
    <property type="term" value="C:SNARE complex"/>
    <property type="evidence" value="ECO:0007669"/>
    <property type="project" value="TreeGrafter"/>
</dbReference>